<sequence length="310" mass="33584">MKLYTCILFFLALLLVASAEQCGRQAGGALCPNALCCSQHGWCGETTEYCGTGCQSQCRPPGPTPGVSGVGSIISEGLFNQMLKYKNDPRCPSNGFYTYNAFITAARSFNGFGTSGDVNTRKRELAAFLAQTSHETTGGWPTAPDGPYAWGYCFIRERNNPGTFCTSRDWPCPPGKQYYGRGPIQLTHNYNYGQAGRAIGVDLINNPDLVATDAVISFKTAIWFWMTPQANKPSSHNVIVGAWTPSAADRAANRVPGYGVITNIINGGLECGHGPDDRVADRIGFFRRYCDILGVSVGNNLDCNNQRPFA</sequence>
<dbReference type="EMBL" id="CM051400">
    <property type="protein sequence ID" value="KAJ4714083.1"/>
    <property type="molecule type" value="Genomic_DNA"/>
</dbReference>
<organism evidence="1 2">
    <name type="scientific">Melia azedarach</name>
    <name type="common">Chinaberry tree</name>
    <dbReference type="NCBI Taxonomy" id="155640"/>
    <lineage>
        <taxon>Eukaryota</taxon>
        <taxon>Viridiplantae</taxon>
        <taxon>Streptophyta</taxon>
        <taxon>Embryophyta</taxon>
        <taxon>Tracheophyta</taxon>
        <taxon>Spermatophyta</taxon>
        <taxon>Magnoliopsida</taxon>
        <taxon>eudicotyledons</taxon>
        <taxon>Gunneridae</taxon>
        <taxon>Pentapetalae</taxon>
        <taxon>rosids</taxon>
        <taxon>malvids</taxon>
        <taxon>Sapindales</taxon>
        <taxon>Meliaceae</taxon>
        <taxon>Melia</taxon>
    </lineage>
</organism>
<protein>
    <submittedName>
        <fullName evidence="1">Chitinase</fullName>
    </submittedName>
</protein>
<evidence type="ECO:0000313" key="1">
    <source>
        <dbReference type="EMBL" id="KAJ4714083.1"/>
    </source>
</evidence>
<gene>
    <name evidence="1" type="ORF">OWV82_012617</name>
</gene>
<dbReference type="Proteomes" id="UP001164539">
    <property type="component" value="Chromosome 7"/>
</dbReference>
<comment type="caution">
    <text evidence="1">The sequence shown here is derived from an EMBL/GenBank/DDBJ whole genome shotgun (WGS) entry which is preliminary data.</text>
</comment>
<proteinExistence type="predicted"/>
<name>A0ACC1XT02_MELAZ</name>
<keyword evidence="2" id="KW-1185">Reference proteome</keyword>
<accession>A0ACC1XT02</accession>
<evidence type="ECO:0000313" key="2">
    <source>
        <dbReference type="Proteomes" id="UP001164539"/>
    </source>
</evidence>
<reference evidence="1 2" key="1">
    <citation type="journal article" date="2023" name="Science">
        <title>Complex scaffold remodeling in plant triterpene biosynthesis.</title>
        <authorList>
            <person name="De La Pena R."/>
            <person name="Hodgson H."/>
            <person name="Liu J.C."/>
            <person name="Stephenson M.J."/>
            <person name="Martin A.C."/>
            <person name="Owen C."/>
            <person name="Harkess A."/>
            <person name="Leebens-Mack J."/>
            <person name="Jimenez L.E."/>
            <person name="Osbourn A."/>
            <person name="Sattely E.S."/>
        </authorList>
    </citation>
    <scope>NUCLEOTIDE SEQUENCE [LARGE SCALE GENOMIC DNA]</scope>
    <source>
        <strain evidence="2">cv. JPN11</strain>
        <tissue evidence="1">Leaf</tissue>
    </source>
</reference>